<dbReference type="Pfam" id="PF01850">
    <property type="entry name" value="PIN"/>
    <property type="match status" value="1"/>
</dbReference>
<name>A0A8J6NXI3_9BACT</name>
<dbReference type="EMBL" id="JACNJH010000206">
    <property type="protein sequence ID" value="MBC8362593.1"/>
    <property type="molecule type" value="Genomic_DNA"/>
</dbReference>
<reference evidence="2 3" key="1">
    <citation type="submission" date="2020-08" db="EMBL/GenBank/DDBJ databases">
        <title>Bridging the membrane lipid divide: bacteria of the FCB group superphylum have the potential to synthesize archaeal ether lipids.</title>
        <authorList>
            <person name="Villanueva L."/>
            <person name="Von Meijenfeldt F.A.B."/>
            <person name="Westbye A.B."/>
            <person name="Yadav S."/>
            <person name="Hopmans E.C."/>
            <person name="Dutilh B.E."/>
            <person name="Sinninghe Damste J.S."/>
        </authorList>
    </citation>
    <scope>NUCLEOTIDE SEQUENCE [LARGE SCALE GENOMIC DNA]</scope>
    <source>
        <strain evidence="2">NIOZ-UU30</strain>
    </source>
</reference>
<feature type="domain" description="PIN" evidence="1">
    <location>
        <begin position="3"/>
        <end position="120"/>
    </location>
</feature>
<protein>
    <submittedName>
        <fullName evidence="2">PIN domain-containing protein</fullName>
    </submittedName>
</protein>
<gene>
    <name evidence="2" type="ORF">H8E23_14500</name>
</gene>
<evidence type="ECO:0000313" key="3">
    <source>
        <dbReference type="Proteomes" id="UP000603434"/>
    </source>
</evidence>
<dbReference type="SUPFAM" id="SSF88723">
    <property type="entry name" value="PIN domain-like"/>
    <property type="match status" value="1"/>
</dbReference>
<evidence type="ECO:0000313" key="2">
    <source>
        <dbReference type="EMBL" id="MBC8362593.1"/>
    </source>
</evidence>
<dbReference type="Proteomes" id="UP000603434">
    <property type="component" value="Unassembled WGS sequence"/>
</dbReference>
<dbReference type="Gene3D" id="3.40.50.1010">
    <property type="entry name" value="5'-nuclease"/>
    <property type="match status" value="1"/>
</dbReference>
<accession>A0A8J6NXI3</accession>
<dbReference type="InterPro" id="IPR029060">
    <property type="entry name" value="PIN-like_dom_sf"/>
</dbReference>
<dbReference type="InterPro" id="IPR002716">
    <property type="entry name" value="PIN_dom"/>
</dbReference>
<sequence length="129" mass="14244">MDYLADTVTIIRHFSGAGRIGQAARLVLESVEKGENNLFLSSVSLVEILYLAEKKRIGINLDDALITIKKSSNYSIVDLTSNIISLATGIKYPEIFDRLIISTANYLNVPLITSDRGIRKSGLVETIWS</sequence>
<comment type="caution">
    <text evidence="2">The sequence shown here is derived from an EMBL/GenBank/DDBJ whole genome shotgun (WGS) entry which is preliminary data.</text>
</comment>
<proteinExistence type="predicted"/>
<dbReference type="AlphaFoldDB" id="A0A8J6NXI3"/>
<organism evidence="2 3">
    <name type="scientific">Candidatus Desulfatibia profunda</name>
    <dbReference type="NCBI Taxonomy" id="2841695"/>
    <lineage>
        <taxon>Bacteria</taxon>
        <taxon>Pseudomonadati</taxon>
        <taxon>Thermodesulfobacteriota</taxon>
        <taxon>Desulfobacteria</taxon>
        <taxon>Desulfobacterales</taxon>
        <taxon>Desulfobacterales incertae sedis</taxon>
        <taxon>Candidatus Desulfatibia</taxon>
    </lineage>
</organism>
<evidence type="ECO:0000259" key="1">
    <source>
        <dbReference type="Pfam" id="PF01850"/>
    </source>
</evidence>